<sequence length="98" mass="10676">MTTEEAVLSQTTVTAGESGAHRPKKTFAQSLALFEGRCHWVVPVVFFGLTVRGMNLFAFALTFKAYGWPVAAGIERVFYALGSVQIVNGHLPVDHSHV</sequence>
<proteinExistence type="predicted"/>
<dbReference type="AlphaFoldDB" id="A0AAI8YQB4"/>
<comment type="caution">
    <text evidence="1">The sequence shown here is derived from an EMBL/GenBank/DDBJ whole genome shotgun (WGS) entry which is preliminary data.</text>
</comment>
<organism evidence="1 2">
    <name type="scientific">Anthostomella pinea</name>
    <dbReference type="NCBI Taxonomy" id="933095"/>
    <lineage>
        <taxon>Eukaryota</taxon>
        <taxon>Fungi</taxon>
        <taxon>Dikarya</taxon>
        <taxon>Ascomycota</taxon>
        <taxon>Pezizomycotina</taxon>
        <taxon>Sordariomycetes</taxon>
        <taxon>Xylariomycetidae</taxon>
        <taxon>Xylariales</taxon>
        <taxon>Xylariaceae</taxon>
        <taxon>Anthostomella</taxon>
    </lineage>
</organism>
<dbReference type="EMBL" id="CAUWAG010000020">
    <property type="protein sequence ID" value="CAJ2513338.1"/>
    <property type="molecule type" value="Genomic_DNA"/>
</dbReference>
<accession>A0AAI8YQB4</accession>
<evidence type="ECO:0000313" key="2">
    <source>
        <dbReference type="Proteomes" id="UP001295740"/>
    </source>
</evidence>
<protein>
    <submittedName>
        <fullName evidence="1">Uu.00g014570.m01.CDS01</fullName>
    </submittedName>
</protein>
<keyword evidence="2" id="KW-1185">Reference proteome</keyword>
<reference evidence="1" key="1">
    <citation type="submission" date="2023-10" db="EMBL/GenBank/DDBJ databases">
        <authorList>
            <person name="Hackl T."/>
        </authorList>
    </citation>
    <scope>NUCLEOTIDE SEQUENCE</scope>
</reference>
<dbReference type="Proteomes" id="UP001295740">
    <property type="component" value="Unassembled WGS sequence"/>
</dbReference>
<name>A0AAI8YQB4_9PEZI</name>
<gene>
    <name evidence="1" type="ORF">KHLLAP_LOCUS13806</name>
</gene>
<evidence type="ECO:0000313" key="1">
    <source>
        <dbReference type="EMBL" id="CAJ2513338.1"/>
    </source>
</evidence>